<organism evidence="1">
    <name type="scientific">marine metagenome</name>
    <dbReference type="NCBI Taxonomy" id="408172"/>
    <lineage>
        <taxon>unclassified sequences</taxon>
        <taxon>metagenomes</taxon>
        <taxon>ecological metagenomes</taxon>
    </lineage>
</organism>
<name>A0A381Z8U0_9ZZZZ</name>
<reference evidence="1" key="1">
    <citation type="submission" date="2018-05" db="EMBL/GenBank/DDBJ databases">
        <authorList>
            <person name="Lanie J.A."/>
            <person name="Ng W.-L."/>
            <person name="Kazmierczak K.M."/>
            <person name="Andrzejewski T.M."/>
            <person name="Davidsen T.M."/>
            <person name="Wayne K.J."/>
            <person name="Tettelin H."/>
            <person name="Glass J.I."/>
            <person name="Rusch D."/>
            <person name="Podicherti R."/>
            <person name="Tsui H.-C.T."/>
            <person name="Winkler M.E."/>
        </authorList>
    </citation>
    <scope>NUCLEOTIDE SEQUENCE</scope>
</reference>
<feature type="non-terminal residue" evidence="1">
    <location>
        <position position="27"/>
    </location>
</feature>
<protein>
    <submittedName>
        <fullName evidence="1">Uncharacterized protein</fullName>
    </submittedName>
</protein>
<dbReference type="EMBL" id="UINC01020399">
    <property type="protein sequence ID" value="SVA85688.1"/>
    <property type="molecule type" value="Genomic_DNA"/>
</dbReference>
<proteinExistence type="predicted"/>
<gene>
    <name evidence="1" type="ORF">METZ01_LOCUS138542</name>
</gene>
<evidence type="ECO:0000313" key="1">
    <source>
        <dbReference type="EMBL" id="SVA85688.1"/>
    </source>
</evidence>
<sequence>MATLRRILFGKYASEGLNSVVEEMQKK</sequence>
<accession>A0A381Z8U0</accession>
<dbReference type="AlphaFoldDB" id="A0A381Z8U0"/>